<sequence length="527" mass="61414">MSSFRLELKNTEFKLPKLLILEAKKRDEAEAIVQKIEKYERSEKASSTVDQHKIDLIEIRKQQEVVGFAVNLEDKKQQKEKIKNLANDPPSKEILEFLKSAQEEAIARPSVTPKKFSTTATNESINLFTSNGLHCILTHQITNLDVDIQPHRKEDLEIRSEIFNTILSICKRLINLNFCQLYRYRYLSTIIDCYPRKGCISSTLTKLKISVESLEDYLTVLNGDLYCLSTLIINIKHIRYSLSESGTLPILPSLKCFSLFSLESTYYYDREVIPLLHRMINLEELTLFLYAVRWQSTFIDGVQLQDQIIMRLPQLNKFTFSIYTTDCCYNKDVNFEFQPNKDLGRSFTHKIFRQVASYVHINRLGTGGDSHVYSLPYEFEDFIHLNNSFPGGMFNKVVRLKMLDAFPFEHTLFKTVSDSFPQLKHLIIWNDKPQERKHCSSVLNVFPHLILLDLLGAHMSYAEELLYNTNSILPRLHDLHIQYESLRMITNNFTIDVACLNCNKLRKLNLNEVTVLPENFHQYFPLI</sequence>
<evidence type="ECO:0000313" key="2">
    <source>
        <dbReference type="Proteomes" id="UP000663828"/>
    </source>
</evidence>
<comment type="caution">
    <text evidence="1">The sequence shown here is derived from an EMBL/GenBank/DDBJ whole genome shotgun (WGS) entry which is preliminary data.</text>
</comment>
<accession>A0A815HGD0</accession>
<reference evidence="1" key="1">
    <citation type="submission" date="2021-02" db="EMBL/GenBank/DDBJ databases">
        <authorList>
            <person name="Nowell W R."/>
        </authorList>
    </citation>
    <scope>NUCLEOTIDE SEQUENCE</scope>
</reference>
<organism evidence="1 2">
    <name type="scientific">Adineta ricciae</name>
    <name type="common">Rotifer</name>
    <dbReference type="NCBI Taxonomy" id="249248"/>
    <lineage>
        <taxon>Eukaryota</taxon>
        <taxon>Metazoa</taxon>
        <taxon>Spiralia</taxon>
        <taxon>Gnathifera</taxon>
        <taxon>Rotifera</taxon>
        <taxon>Eurotatoria</taxon>
        <taxon>Bdelloidea</taxon>
        <taxon>Adinetida</taxon>
        <taxon>Adinetidae</taxon>
        <taxon>Adineta</taxon>
    </lineage>
</organism>
<gene>
    <name evidence="1" type="ORF">XAT740_LOCUS31628</name>
</gene>
<dbReference type="Proteomes" id="UP000663828">
    <property type="component" value="Unassembled WGS sequence"/>
</dbReference>
<dbReference type="AlphaFoldDB" id="A0A815HGD0"/>
<proteinExistence type="predicted"/>
<dbReference type="EMBL" id="CAJNOR010002893">
    <property type="protein sequence ID" value="CAF1353747.1"/>
    <property type="molecule type" value="Genomic_DNA"/>
</dbReference>
<evidence type="ECO:0000313" key="1">
    <source>
        <dbReference type="EMBL" id="CAF1353747.1"/>
    </source>
</evidence>
<name>A0A815HGD0_ADIRI</name>
<keyword evidence="2" id="KW-1185">Reference proteome</keyword>
<protein>
    <submittedName>
        <fullName evidence="1">Uncharacterized protein</fullName>
    </submittedName>
</protein>